<dbReference type="Proteomes" id="UP001180020">
    <property type="component" value="Unassembled WGS sequence"/>
</dbReference>
<name>A0AAV9EZI6_ACOCL</name>
<keyword evidence="2" id="KW-1185">Reference proteome</keyword>
<proteinExistence type="predicted"/>
<evidence type="ECO:0000313" key="2">
    <source>
        <dbReference type="Proteomes" id="UP001180020"/>
    </source>
</evidence>
<protein>
    <submittedName>
        <fullName evidence="1">Uncharacterized protein</fullName>
    </submittedName>
</protein>
<evidence type="ECO:0000313" key="1">
    <source>
        <dbReference type="EMBL" id="KAK1318105.1"/>
    </source>
</evidence>
<dbReference type="EMBL" id="JAUJYO010000004">
    <property type="protein sequence ID" value="KAK1318105.1"/>
    <property type="molecule type" value="Genomic_DNA"/>
</dbReference>
<gene>
    <name evidence="1" type="ORF">QJS10_CPB04g01286</name>
</gene>
<reference evidence="1" key="1">
    <citation type="journal article" date="2023" name="Nat. Commun.">
        <title>Diploid and tetraploid genomes of Acorus and the evolution of monocots.</title>
        <authorList>
            <person name="Ma L."/>
            <person name="Liu K.W."/>
            <person name="Li Z."/>
            <person name="Hsiao Y.Y."/>
            <person name="Qi Y."/>
            <person name="Fu T."/>
            <person name="Tang G.D."/>
            <person name="Zhang D."/>
            <person name="Sun W.H."/>
            <person name="Liu D.K."/>
            <person name="Li Y."/>
            <person name="Chen G.Z."/>
            <person name="Liu X.D."/>
            <person name="Liao X.Y."/>
            <person name="Jiang Y.T."/>
            <person name="Yu X."/>
            <person name="Hao Y."/>
            <person name="Huang J."/>
            <person name="Zhao X.W."/>
            <person name="Ke S."/>
            <person name="Chen Y.Y."/>
            <person name="Wu W.L."/>
            <person name="Hsu J.L."/>
            <person name="Lin Y.F."/>
            <person name="Huang M.D."/>
            <person name="Li C.Y."/>
            <person name="Huang L."/>
            <person name="Wang Z.W."/>
            <person name="Zhao X."/>
            <person name="Zhong W.Y."/>
            <person name="Peng D.H."/>
            <person name="Ahmad S."/>
            <person name="Lan S."/>
            <person name="Zhang J.S."/>
            <person name="Tsai W.C."/>
            <person name="Van de Peer Y."/>
            <person name="Liu Z.J."/>
        </authorList>
    </citation>
    <scope>NUCLEOTIDE SEQUENCE</scope>
    <source>
        <strain evidence="1">CP</strain>
    </source>
</reference>
<organism evidence="1 2">
    <name type="scientific">Acorus calamus</name>
    <name type="common">Sweet flag</name>
    <dbReference type="NCBI Taxonomy" id="4465"/>
    <lineage>
        <taxon>Eukaryota</taxon>
        <taxon>Viridiplantae</taxon>
        <taxon>Streptophyta</taxon>
        <taxon>Embryophyta</taxon>
        <taxon>Tracheophyta</taxon>
        <taxon>Spermatophyta</taxon>
        <taxon>Magnoliopsida</taxon>
        <taxon>Liliopsida</taxon>
        <taxon>Acoraceae</taxon>
        <taxon>Acorus</taxon>
    </lineage>
</organism>
<reference evidence="1" key="2">
    <citation type="submission" date="2023-06" db="EMBL/GenBank/DDBJ databases">
        <authorList>
            <person name="Ma L."/>
            <person name="Liu K.-W."/>
            <person name="Li Z."/>
            <person name="Hsiao Y.-Y."/>
            <person name="Qi Y."/>
            <person name="Fu T."/>
            <person name="Tang G."/>
            <person name="Zhang D."/>
            <person name="Sun W.-H."/>
            <person name="Liu D.-K."/>
            <person name="Li Y."/>
            <person name="Chen G.-Z."/>
            <person name="Liu X.-D."/>
            <person name="Liao X.-Y."/>
            <person name="Jiang Y.-T."/>
            <person name="Yu X."/>
            <person name="Hao Y."/>
            <person name="Huang J."/>
            <person name="Zhao X.-W."/>
            <person name="Ke S."/>
            <person name="Chen Y.-Y."/>
            <person name="Wu W.-L."/>
            <person name="Hsu J.-L."/>
            <person name="Lin Y.-F."/>
            <person name="Huang M.-D."/>
            <person name="Li C.-Y."/>
            <person name="Huang L."/>
            <person name="Wang Z.-W."/>
            <person name="Zhao X."/>
            <person name="Zhong W.-Y."/>
            <person name="Peng D.-H."/>
            <person name="Ahmad S."/>
            <person name="Lan S."/>
            <person name="Zhang J.-S."/>
            <person name="Tsai W.-C."/>
            <person name="Van De Peer Y."/>
            <person name="Liu Z.-J."/>
        </authorList>
    </citation>
    <scope>NUCLEOTIDE SEQUENCE</scope>
    <source>
        <strain evidence="1">CP</strain>
        <tissue evidence="1">Leaves</tissue>
    </source>
</reference>
<accession>A0AAV9EZI6</accession>
<sequence length="60" mass="6464">MSSSDHAPPARGGDPHLLLRARVRAVRVTGNGFKQGEFECELKLLVTCIYLGEPEEAAVA</sequence>
<comment type="caution">
    <text evidence="1">The sequence shown here is derived from an EMBL/GenBank/DDBJ whole genome shotgun (WGS) entry which is preliminary data.</text>
</comment>
<dbReference type="AlphaFoldDB" id="A0AAV9EZI6"/>